<dbReference type="SUPFAM" id="SSF142433">
    <property type="entry name" value="CinA-like"/>
    <property type="match status" value="1"/>
</dbReference>
<comment type="caution">
    <text evidence="3">The sequence shown here is derived from an EMBL/GenBank/DDBJ whole genome shotgun (WGS) entry which is preliminary data.</text>
</comment>
<dbReference type="NCBIfam" id="NF001813">
    <property type="entry name" value="PRK00549.1"/>
    <property type="match status" value="1"/>
</dbReference>
<keyword evidence="4" id="KW-1185">Reference proteome</keyword>
<dbReference type="SUPFAM" id="SSF53218">
    <property type="entry name" value="Molybdenum cofactor biosynthesis proteins"/>
    <property type="match status" value="1"/>
</dbReference>
<name>A0ABT1NA42_9FIRM</name>
<dbReference type="InterPro" id="IPR036653">
    <property type="entry name" value="CinA-like_C"/>
</dbReference>
<dbReference type="Gene3D" id="3.30.70.2860">
    <property type="match status" value="1"/>
</dbReference>
<dbReference type="InterPro" id="IPR001453">
    <property type="entry name" value="MoaB/Mog_dom"/>
</dbReference>
<organism evidence="3 4">
    <name type="scientific">Lutispora saccharofermentans</name>
    <dbReference type="NCBI Taxonomy" id="3024236"/>
    <lineage>
        <taxon>Bacteria</taxon>
        <taxon>Bacillati</taxon>
        <taxon>Bacillota</taxon>
        <taxon>Clostridia</taxon>
        <taxon>Lutisporales</taxon>
        <taxon>Lutisporaceae</taxon>
        <taxon>Lutispora</taxon>
    </lineage>
</organism>
<feature type="domain" description="MoaB/Mog" evidence="2">
    <location>
        <begin position="4"/>
        <end position="171"/>
    </location>
</feature>
<dbReference type="Pfam" id="PF02464">
    <property type="entry name" value="CinA"/>
    <property type="match status" value="1"/>
</dbReference>
<dbReference type="Gene3D" id="3.90.950.20">
    <property type="entry name" value="CinA-like"/>
    <property type="match status" value="1"/>
</dbReference>
<dbReference type="PANTHER" id="PTHR13939:SF0">
    <property type="entry name" value="NMN AMIDOHYDROLASE-LIKE PROTEIN YFAY"/>
    <property type="match status" value="1"/>
</dbReference>
<dbReference type="Pfam" id="PF00994">
    <property type="entry name" value="MoCF_biosynth"/>
    <property type="match status" value="1"/>
</dbReference>
<dbReference type="InterPro" id="IPR008136">
    <property type="entry name" value="CinA_C"/>
</dbReference>
<dbReference type="PANTHER" id="PTHR13939">
    <property type="entry name" value="NICOTINAMIDE-NUCLEOTIDE AMIDOHYDROLASE PNCC"/>
    <property type="match status" value="1"/>
</dbReference>
<dbReference type="InterPro" id="IPR041424">
    <property type="entry name" value="CinA_KH"/>
</dbReference>
<dbReference type="PIRSF" id="PIRSF006728">
    <property type="entry name" value="CinA"/>
    <property type="match status" value="1"/>
</dbReference>
<dbReference type="HAMAP" id="MF_00226_B">
    <property type="entry name" value="CinA_B"/>
    <property type="match status" value="1"/>
</dbReference>
<accession>A0ABT1NA42</accession>
<gene>
    <name evidence="1" type="primary">cinA</name>
    <name evidence="3" type="ORF">LJD61_00015</name>
</gene>
<evidence type="ECO:0000313" key="4">
    <source>
        <dbReference type="Proteomes" id="UP001651880"/>
    </source>
</evidence>
<comment type="similarity">
    <text evidence="1">Belongs to the CinA family.</text>
</comment>
<dbReference type="NCBIfam" id="TIGR00199">
    <property type="entry name" value="PncC_domain"/>
    <property type="match status" value="1"/>
</dbReference>
<dbReference type="CDD" id="cd00885">
    <property type="entry name" value="cinA"/>
    <property type="match status" value="1"/>
</dbReference>
<dbReference type="NCBIfam" id="TIGR00200">
    <property type="entry name" value="cinA_nterm"/>
    <property type="match status" value="1"/>
</dbReference>
<dbReference type="Proteomes" id="UP001651880">
    <property type="component" value="Unassembled WGS sequence"/>
</dbReference>
<evidence type="ECO:0000313" key="3">
    <source>
        <dbReference type="EMBL" id="MCQ1527934.1"/>
    </source>
</evidence>
<evidence type="ECO:0000259" key="2">
    <source>
        <dbReference type="SMART" id="SM00852"/>
    </source>
</evidence>
<dbReference type="Pfam" id="PF18146">
    <property type="entry name" value="CinA_KH"/>
    <property type="match status" value="1"/>
</dbReference>
<dbReference type="InterPro" id="IPR050101">
    <property type="entry name" value="CinA"/>
</dbReference>
<proteinExistence type="inferred from homology"/>
<dbReference type="Gene3D" id="3.40.980.10">
    <property type="entry name" value="MoaB/Mog-like domain"/>
    <property type="match status" value="1"/>
</dbReference>
<sequence>MKCEIIAVGTELLLGDIVNTNAQYISQRLPDLGIDVYYQVVVGDNLGRLIETIKLAGSRSDIIITTGGLGPTDDDITKLGLSKALGVEMRLDKPSLERIREQFKRYKTAMPIINERQAYVPDGSKAIENDNGTAPGTIGEYDNKIYIALPGPPKEMIPMFEEKVVPFLKNKSDHIIKSHTLKVIGIGEPAIQECLGKIITEQTNPTVALYAKDGEVQIRITAKTQDPYLADKKIEDIESRIRNILGADIYGRDEDTLESMVNQLLRERKKTIAFAESCTGGLISSRFTDIPDSSVSFLNGVVSYSNEAKINMLGVNRETINKYGAVSMETAMEMASGIKKISNTDIGMSITGIAGPAGGSETKPVGLCFIGIALDSGVESYSYIFSGNRLKIKWQASTKVLDILRRAILGLDIK</sequence>
<dbReference type="NCBIfam" id="TIGR00177">
    <property type="entry name" value="molyb_syn"/>
    <property type="match status" value="1"/>
</dbReference>
<dbReference type="SMART" id="SM00852">
    <property type="entry name" value="MoCF_biosynth"/>
    <property type="match status" value="1"/>
</dbReference>
<reference evidence="3 4" key="1">
    <citation type="submission" date="2021-10" db="EMBL/GenBank/DDBJ databases">
        <title>Lutispora strain m25 sp. nov., a thermophilic, non-spore-forming bacterium isolated from a lab-scale methanogenic bioreactor digesting anaerobic sludge.</title>
        <authorList>
            <person name="El Houari A."/>
            <person name="Mcdonald J."/>
        </authorList>
    </citation>
    <scope>NUCLEOTIDE SEQUENCE [LARGE SCALE GENOMIC DNA]</scope>
    <source>
        <strain evidence="4">m25</strain>
    </source>
</reference>
<evidence type="ECO:0000256" key="1">
    <source>
        <dbReference type="HAMAP-Rule" id="MF_00226"/>
    </source>
</evidence>
<dbReference type="InterPro" id="IPR008135">
    <property type="entry name" value="Competence-induced_CinA"/>
</dbReference>
<dbReference type="RefSeq" id="WP_255225451.1">
    <property type="nucleotide sequence ID" value="NZ_JAJEKE010000001.1"/>
</dbReference>
<protein>
    <recommendedName>
        <fullName evidence="1">Putative competence-damage inducible protein</fullName>
    </recommendedName>
</protein>
<dbReference type="EMBL" id="JAJEKE010000001">
    <property type="protein sequence ID" value="MCQ1527934.1"/>
    <property type="molecule type" value="Genomic_DNA"/>
</dbReference>
<dbReference type="InterPro" id="IPR036425">
    <property type="entry name" value="MoaB/Mog-like_dom_sf"/>
</dbReference>